<reference evidence="2 3" key="1">
    <citation type="submission" date="2024-06" db="EMBL/GenBank/DDBJ databases">
        <title>Genomic Encyclopedia of Type Strains, Phase IV (KMG-IV): sequencing the most valuable type-strain genomes for metagenomic binning, comparative biology and taxonomic classification.</title>
        <authorList>
            <person name="Goeker M."/>
        </authorList>
    </citation>
    <scope>NUCLEOTIDE SEQUENCE [LARGE SCALE GENOMIC DNA]</scope>
    <source>
        <strain evidence="2 3">D-501</strain>
    </source>
</reference>
<keyword evidence="3" id="KW-1185">Reference proteome</keyword>
<accession>A0ABV2ILI3</accession>
<evidence type="ECO:0000313" key="2">
    <source>
        <dbReference type="EMBL" id="MET3603791.1"/>
    </source>
</evidence>
<feature type="transmembrane region" description="Helical" evidence="1">
    <location>
        <begin position="6"/>
        <end position="28"/>
    </location>
</feature>
<dbReference type="EMBL" id="JBEPLS010000005">
    <property type="protein sequence ID" value="MET3603791.1"/>
    <property type="molecule type" value="Genomic_DNA"/>
</dbReference>
<proteinExistence type="predicted"/>
<name>A0ABV2ILI3_9BURK</name>
<keyword evidence="1" id="KW-0812">Transmembrane</keyword>
<evidence type="ECO:0000313" key="3">
    <source>
        <dbReference type="Proteomes" id="UP001549111"/>
    </source>
</evidence>
<organism evidence="2 3">
    <name type="scientific">Sphaerotilus sulfidivorans</name>
    <dbReference type="NCBI Taxonomy" id="639200"/>
    <lineage>
        <taxon>Bacteria</taxon>
        <taxon>Pseudomonadati</taxon>
        <taxon>Pseudomonadota</taxon>
        <taxon>Betaproteobacteria</taxon>
        <taxon>Burkholderiales</taxon>
        <taxon>Sphaerotilaceae</taxon>
        <taxon>Sphaerotilus</taxon>
    </lineage>
</organism>
<comment type="caution">
    <text evidence="2">The sequence shown here is derived from an EMBL/GenBank/DDBJ whole genome shotgun (WGS) entry which is preliminary data.</text>
</comment>
<dbReference type="Proteomes" id="UP001549111">
    <property type="component" value="Unassembled WGS sequence"/>
</dbReference>
<evidence type="ECO:0000256" key="1">
    <source>
        <dbReference type="SAM" id="Phobius"/>
    </source>
</evidence>
<sequence>MLMASALSRCAGAAVLVLLLWLAVDWALM</sequence>
<keyword evidence="1" id="KW-1133">Transmembrane helix</keyword>
<keyword evidence="1" id="KW-0472">Membrane</keyword>
<protein>
    <submittedName>
        <fullName evidence="2">Uncharacterized protein</fullName>
    </submittedName>
</protein>
<gene>
    <name evidence="2" type="ORF">ABIC99_001604</name>
</gene>